<dbReference type="KEGG" id="haad:MW046_00565"/>
<sequence>MDAGFETRLRAEDVSFEAADARLLRAVDDHRSLNAAADALGRSFSRSHRRIKALEEVFGPLVERQRGGIDGGGSELTDNAHELLARFERLRTAYAGTAETEKTVVLGTITERSSELAVVKTSVGSVRALASTPTDRVQVVLRADAITLHTPDAVPSVDGMSARNRLSGTISHIDYGESIARVACDVGLDTPIIALVTRETIEELGFQPDDPVVASFKATATRAIPTESDR</sequence>
<dbReference type="Proteomes" id="UP000831768">
    <property type="component" value="Chromosome"/>
</dbReference>
<dbReference type="SUPFAM" id="SSF46785">
    <property type="entry name" value="Winged helix' DNA-binding domain"/>
    <property type="match status" value="1"/>
</dbReference>
<keyword evidence="8" id="KW-1185">Reference proteome</keyword>
<dbReference type="PIRSF" id="PIRSF005763">
    <property type="entry name" value="Txn_reg_ModE"/>
    <property type="match status" value="1"/>
</dbReference>
<evidence type="ECO:0000256" key="1">
    <source>
        <dbReference type="ARBA" id="ARBA00004202"/>
    </source>
</evidence>
<dbReference type="InterPro" id="IPR036390">
    <property type="entry name" value="WH_DNA-bd_sf"/>
</dbReference>
<evidence type="ECO:0000313" key="7">
    <source>
        <dbReference type="EMBL" id="UPM42963.1"/>
    </source>
</evidence>
<evidence type="ECO:0000256" key="3">
    <source>
        <dbReference type="ARBA" id="ARBA00022448"/>
    </source>
</evidence>
<evidence type="ECO:0000256" key="5">
    <source>
        <dbReference type="ARBA" id="ARBA00022737"/>
    </source>
</evidence>
<dbReference type="Pfam" id="PF03459">
    <property type="entry name" value="TOBE"/>
    <property type="match status" value="1"/>
</dbReference>
<dbReference type="InterPro" id="IPR004606">
    <property type="entry name" value="Mop_domain"/>
</dbReference>
<dbReference type="Pfam" id="PF00126">
    <property type="entry name" value="HTH_1"/>
    <property type="match status" value="1"/>
</dbReference>
<dbReference type="Gene3D" id="1.10.10.10">
    <property type="entry name" value="Winged helix-like DNA-binding domain superfamily/Winged helix DNA-binding domain"/>
    <property type="match status" value="1"/>
</dbReference>
<dbReference type="GO" id="GO:0003700">
    <property type="term" value="F:DNA-binding transcription factor activity"/>
    <property type="evidence" value="ECO:0007669"/>
    <property type="project" value="InterPro"/>
</dbReference>
<dbReference type="InterPro" id="IPR005116">
    <property type="entry name" value="Transp-assoc_OB_typ1"/>
</dbReference>
<dbReference type="SUPFAM" id="SSF50331">
    <property type="entry name" value="MOP-like"/>
    <property type="match status" value="1"/>
</dbReference>
<dbReference type="GO" id="GO:0030151">
    <property type="term" value="F:molybdenum ion binding"/>
    <property type="evidence" value="ECO:0007669"/>
    <property type="project" value="InterPro"/>
</dbReference>
<dbReference type="GO" id="GO:0005886">
    <property type="term" value="C:plasma membrane"/>
    <property type="evidence" value="ECO:0007669"/>
    <property type="project" value="UniProtKB-SubCell"/>
</dbReference>
<evidence type="ECO:0000256" key="4">
    <source>
        <dbReference type="ARBA" id="ARBA00022505"/>
    </source>
</evidence>
<name>A0A8U0A4T8_9EURY</name>
<keyword evidence="4" id="KW-0500">Molybdenum</keyword>
<dbReference type="EMBL" id="CP096019">
    <property type="protein sequence ID" value="UPM42963.1"/>
    <property type="molecule type" value="Genomic_DNA"/>
</dbReference>
<dbReference type="GeneID" id="71926494"/>
<organism evidence="7 8">
    <name type="scientific">Halocatena salina</name>
    <dbReference type="NCBI Taxonomy" id="2934340"/>
    <lineage>
        <taxon>Archaea</taxon>
        <taxon>Methanobacteriati</taxon>
        <taxon>Methanobacteriota</taxon>
        <taxon>Stenosarchaea group</taxon>
        <taxon>Halobacteria</taxon>
        <taxon>Halobacteriales</taxon>
        <taxon>Natronomonadaceae</taxon>
        <taxon>Halocatena</taxon>
    </lineage>
</organism>
<dbReference type="Gene3D" id="2.40.50.100">
    <property type="match status" value="1"/>
</dbReference>
<keyword evidence="3" id="KW-0813">Transport</keyword>
<gene>
    <name evidence="7" type="ORF">MW046_00565</name>
</gene>
<evidence type="ECO:0000256" key="2">
    <source>
        <dbReference type="ARBA" id="ARBA00008110"/>
    </source>
</evidence>
<comment type="subcellular location">
    <subcellularLocation>
        <location evidence="1">Cell membrane</location>
        <topology evidence="1">Peripheral membrane protein</topology>
    </subcellularLocation>
</comment>
<proteinExistence type="inferred from homology"/>
<dbReference type="RefSeq" id="WP_247993633.1">
    <property type="nucleotide sequence ID" value="NZ_CP096019.1"/>
</dbReference>
<dbReference type="InterPro" id="IPR000847">
    <property type="entry name" value="LysR_HTH_N"/>
</dbReference>
<comment type="similarity">
    <text evidence="2">Belongs to the ModE family.</text>
</comment>
<dbReference type="GO" id="GO:0015689">
    <property type="term" value="P:molybdate ion transport"/>
    <property type="evidence" value="ECO:0007669"/>
    <property type="project" value="InterPro"/>
</dbReference>
<dbReference type="PROSITE" id="PS51866">
    <property type="entry name" value="MOP"/>
    <property type="match status" value="1"/>
</dbReference>
<keyword evidence="5" id="KW-0677">Repeat</keyword>
<dbReference type="PANTHER" id="PTHR30432">
    <property type="entry name" value="TRANSCRIPTIONAL REGULATOR MODE"/>
    <property type="match status" value="1"/>
</dbReference>
<feature type="domain" description="Mop" evidence="6">
    <location>
        <begin position="159"/>
        <end position="225"/>
    </location>
</feature>
<evidence type="ECO:0000259" key="6">
    <source>
        <dbReference type="PROSITE" id="PS51866"/>
    </source>
</evidence>
<reference evidence="7" key="1">
    <citation type="submission" date="2022-04" db="EMBL/GenBank/DDBJ databases">
        <title>Halocatena sp. nov., isolated from a salt lake.</title>
        <authorList>
            <person name="Cui H.-L."/>
        </authorList>
    </citation>
    <scope>NUCLEOTIDE SEQUENCE</scope>
    <source>
        <strain evidence="7">AD-1</strain>
    </source>
</reference>
<dbReference type="AlphaFoldDB" id="A0A8U0A4T8"/>
<evidence type="ECO:0000313" key="8">
    <source>
        <dbReference type="Proteomes" id="UP000831768"/>
    </source>
</evidence>
<dbReference type="InterPro" id="IPR016462">
    <property type="entry name" value="ModE"/>
</dbReference>
<accession>A0A8U0A4T8</accession>
<dbReference type="InterPro" id="IPR051815">
    <property type="entry name" value="Molybdate_resp_trans_reg"/>
</dbReference>
<dbReference type="PANTHER" id="PTHR30432:SF1">
    <property type="entry name" value="DNA-BINDING TRANSCRIPTIONAL DUAL REGULATOR MODE"/>
    <property type="match status" value="1"/>
</dbReference>
<dbReference type="InterPro" id="IPR008995">
    <property type="entry name" value="Mo/tungstate-bd_C_term_dom"/>
</dbReference>
<protein>
    <submittedName>
        <fullName evidence="7">TOBE domain-containing protein</fullName>
    </submittedName>
</protein>
<dbReference type="InterPro" id="IPR036388">
    <property type="entry name" value="WH-like_DNA-bd_sf"/>
</dbReference>